<reference evidence="1 2" key="1">
    <citation type="journal article" date="2022" name="BMC Genomics">
        <title>Comparative genome analysis of mycobacteria focusing on tRNA and non-coding RNA.</title>
        <authorList>
            <person name="Behra P.R.K."/>
            <person name="Pettersson B.M.F."/>
            <person name="Ramesh M."/>
            <person name="Das S."/>
            <person name="Dasgupta S."/>
            <person name="Kirsebom L.A."/>
        </authorList>
    </citation>
    <scope>NUCLEOTIDE SEQUENCE [LARGE SCALE GENOMIC DNA]</scope>
    <source>
        <strain evidence="1 2">DSM 44078</strain>
    </source>
</reference>
<accession>A0ABT3CEZ2</accession>
<evidence type="ECO:0000313" key="2">
    <source>
        <dbReference type="Proteomes" id="UP001526201"/>
    </source>
</evidence>
<protein>
    <submittedName>
        <fullName evidence="1">Uncharacterized protein</fullName>
    </submittedName>
</protein>
<gene>
    <name evidence="1" type="ORF">H7J73_18735</name>
</gene>
<dbReference type="SUPFAM" id="SSF55298">
    <property type="entry name" value="YjgF-like"/>
    <property type="match status" value="1"/>
</dbReference>
<comment type="caution">
    <text evidence="1">The sequence shown here is derived from an EMBL/GenBank/DDBJ whole genome shotgun (WGS) entry which is preliminary data.</text>
</comment>
<proteinExistence type="predicted"/>
<evidence type="ECO:0000313" key="1">
    <source>
        <dbReference type="EMBL" id="MCV7228054.1"/>
    </source>
</evidence>
<dbReference type="RefSeq" id="WP_264069293.1">
    <property type="nucleotide sequence ID" value="NZ_JACKTY010000031.1"/>
</dbReference>
<dbReference type="PANTHER" id="PTHR43857">
    <property type="entry name" value="BLR7761 PROTEIN"/>
    <property type="match status" value="1"/>
</dbReference>
<dbReference type="PANTHER" id="PTHR43857:SF1">
    <property type="entry name" value="YJGH FAMILY PROTEIN"/>
    <property type="match status" value="1"/>
</dbReference>
<dbReference type="Gene3D" id="3.30.1330.40">
    <property type="entry name" value="RutC-like"/>
    <property type="match status" value="1"/>
</dbReference>
<dbReference type="Pfam" id="PF01042">
    <property type="entry name" value="Ribonuc_L-PSP"/>
    <property type="match status" value="1"/>
</dbReference>
<keyword evidence="2" id="KW-1185">Reference proteome</keyword>
<name>A0ABT3CEZ2_9MYCO</name>
<dbReference type="EMBL" id="JACKTY010000031">
    <property type="protein sequence ID" value="MCV7228054.1"/>
    <property type="molecule type" value="Genomic_DNA"/>
</dbReference>
<dbReference type="InterPro" id="IPR006175">
    <property type="entry name" value="YjgF/YER057c/UK114"/>
</dbReference>
<dbReference type="InterPro" id="IPR035959">
    <property type="entry name" value="RutC-like_sf"/>
</dbReference>
<dbReference type="Proteomes" id="UP001526201">
    <property type="component" value="Unassembled WGS sequence"/>
</dbReference>
<organism evidence="1 2">
    <name type="scientific">Mycolicibacterium komossense</name>
    <dbReference type="NCBI Taxonomy" id="1779"/>
    <lineage>
        <taxon>Bacteria</taxon>
        <taxon>Bacillati</taxon>
        <taxon>Actinomycetota</taxon>
        <taxon>Actinomycetes</taxon>
        <taxon>Mycobacteriales</taxon>
        <taxon>Mycobacteriaceae</taxon>
        <taxon>Mycolicibacterium</taxon>
    </lineage>
</organism>
<sequence length="142" mass="15326">MSKPEFFDTPGYGELVRTNYSYSQAVRIGDRVNISGQGGWDDDQAVSADSLEAEIDKAFDNVERTLAAAGATWQDVVSVRTYHVPTQDDSIGDEHLGAVVGQFRKRAGKHLPLWTAIGVKALGLAEMNIEVEVEAIIGSGSD</sequence>